<dbReference type="EMBL" id="JAUUTY010000007">
    <property type="protein sequence ID" value="KAK1611185.1"/>
    <property type="molecule type" value="Genomic_DNA"/>
</dbReference>
<reference evidence="2" key="1">
    <citation type="submission" date="2023-07" db="EMBL/GenBank/DDBJ databases">
        <title>A chromosome-level genome assembly of Lolium multiflorum.</title>
        <authorList>
            <person name="Chen Y."/>
            <person name="Copetti D."/>
            <person name="Kolliker R."/>
            <person name="Studer B."/>
        </authorList>
    </citation>
    <scope>NUCLEOTIDE SEQUENCE</scope>
    <source>
        <strain evidence="2">02402/16</strain>
        <tissue evidence="2">Leaf</tissue>
    </source>
</reference>
<dbReference type="EMBL" id="JAUUTY010000007">
    <property type="protein sequence ID" value="KAK1611187.1"/>
    <property type="molecule type" value="Genomic_DNA"/>
</dbReference>
<dbReference type="Pfam" id="PF13966">
    <property type="entry name" value="zf-RVT"/>
    <property type="match status" value="1"/>
</dbReference>
<proteinExistence type="predicted"/>
<name>A0AAD8QZE2_LOLMU</name>
<organism evidence="2 4">
    <name type="scientific">Lolium multiflorum</name>
    <name type="common">Italian ryegrass</name>
    <name type="synonym">Lolium perenne subsp. multiflorum</name>
    <dbReference type="NCBI Taxonomy" id="4521"/>
    <lineage>
        <taxon>Eukaryota</taxon>
        <taxon>Viridiplantae</taxon>
        <taxon>Streptophyta</taxon>
        <taxon>Embryophyta</taxon>
        <taxon>Tracheophyta</taxon>
        <taxon>Spermatophyta</taxon>
        <taxon>Magnoliopsida</taxon>
        <taxon>Liliopsida</taxon>
        <taxon>Poales</taxon>
        <taxon>Poaceae</taxon>
        <taxon>BOP clade</taxon>
        <taxon>Pooideae</taxon>
        <taxon>Poodae</taxon>
        <taxon>Poeae</taxon>
        <taxon>Poeae Chloroplast Group 2 (Poeae type)</taxon>
        <taxon>Loliodinae</taxon>
        <taxon>Loliinae</taxon>
        <taxon>Lolium</taxon>
    </lineage>
</organism>
<feature type="domain" description="Reverse transcriptase zinc-binding" evidence="1">
    <location>
        <begin position="44"/>
        <end position="90"/>
    </location>
</feature>
<comment type="caution">
    <text evidence="2">The sequence shown here is derived from an EMBL/GenBank/DDBJ whole genome shotgun (WGS) entry which is preliminary data.</text>
</comment>
<evidence type="ECO:0000313" key="3">
    <source>
        <dbReference type="EMBL" id="KAK1611187.1"/>
    </source>
</evidence>
<dbReference type="Proteomes" id="UP001231189">
    <property type="component" value="Unassembled WGS sequence"/>
</dbReference>
<sequence length="182" mass="20923">MEVVKRWYFFLPIRVWYAFPRHHWVGGGSANLGLLRPPQAPFSALRRRCWTADRRRQRGLPTHLLCPLYGLAPETLDHISLHCSYAQELWAHVVARLGLPNIVPVLNVGINDWWLLASTRVAKPQRKQLNSLVMLVLHVLWLERNDRVFQGNSLQVAATASKVLDEWGSWLSYRGVSLGEID</sequence>
<evidence type="ECO:0000313" key="2">
    <source>
        <dbReference type="EMBL" id="KAK1611185.1"/>
    </source>
</evidence>
<accession>A0AAD8QZE2</accession>
<gene>
    <name evidence="2" type="ORF">QYE76_034858</name>
    <name evidence="3" type="ORF">QYE76_034860</name>
</gene>
<keyword evidence="4" id="KW-1185">Reference proteome</keyword>
<protein>
    <recommendedName>
        <fullName evidence="1">Reverse transcriptase zinc-binding domain-containing protein</fullName>
    </recommendedName>
</protein>
<dbReference type="InterPro" id="IPR026960">
    <property type="entry name" value="RVT-Znf"/>
</dbReference>
<evidence type="ECO:0000313" key="4">
    <source>
        <dbReference type="Proteomes" id="UP001231189"/>
    </source>
</evidence>
<evidence type="ECO:0000259" key="1">
    <source>
        <dbReference type="Pfam" id="PF13966"/>
    </source>
</evidence>
<dbReference type="AlphaFoldDB" id="A0AAD8QZE2"/>